<gene>
    <name evidence="1" type="ORF">WG66_17343</name>
</gene>
<dbReference type="AlphaFoldDB" id="A0A0W0F151"/>
<sequence>MPIICIPYCLHRNRNRTQYYTDERQKRLGRSTRRPIKPERPYVVRSSHVDFSDYIHPDHRRSSWRDVTLPEYEATLGPNHPWIGSEADENGPWVKEQTDRRGDPGEREVLFPTEKGVEVEQAPCFTGLIRTGGTIYWAKSQLEHERLHISIPNHHDLYYNHSILPIVRIFLYLVNLHSVRFVTFISNYNLPPFM</sequence>
<dbReference type="Proteomes" id="UP000054988">
    <property type="component" value="Unassembled WGS sequence"/>
</dbReference>
<dbReference type="EMBL" id="LATX01002399">
    <property type="protein sequence ID" value="KTB30051.1"/>
    <property type="molecule type" value="Genomic_DNA"/>
</dbReference>
<comment type="caution">
    <text evidence="1">The sequence shown here is derived from an EMBL/GenBank/DDBJ whole genome shotgun (WGS) entry which is preliminary data.</text>
</comment>
<protein>
    <submittedName>
        <fullName evidence="1">Uncharacterized protein</fullName>
    </submittedName>
</protein>
<proteinExistence type="predicted"/>
<accession>A0A0W0F151</accession>
<evidence type="ECO:0000313" key="1">
    <source>
        <dbReference type="EMBL" id="KTB30051.1"/>
    </source>
</evidence>
<name>A0A0W0F151_MONRR</name>
<reference evidence="1 2" key="1">
    <citation type="submission" date="2015-12" db="EMBL/GenBank/DDBJ databases">
        <title>Draft genome sequence of Moniliophthora roreri, the causal agent of frosty pod rot of cacao.</title>
        <authorList>
            <person name="Aime M.C."/>
            <person name="Diaz-Valderrama J.R."/>
            <person name="Kijpornyongpan T."/>
            <person name="Phillips-Mora W."/>
        </authorList>
    </citation>
    <scope>NUCLEOTIDE SEQUENCE [LARGE SCALE GENOMIC DNA]</scope>
    <source>
        <strain evidence="1 2">MCA 2952</strain>
    </source>
</reference>
<evidence type="ECO:0000313" key="2">
    <source>
        <dbReference type="Proteomes" id="UP000054988"/>
    </source>
</evidence>
<organism evidence="1 2">
    <name type="scientific">Moniliophthora roreri</name>
    <name type="common">Frosty pod rot fungus</name>
    <name type="synonym">Monilia roreri</name>
    <dbReference type="NCBI Taxonomy" id="221103"/>
    <lineage>
        <taxon>Eukaryota</taxon>
        <taxon>Fungi</taxon>
        <taxon>Dikarya</taxon>
        <taxon>Basidiomycota</taxon>
        <taxon>Agaricomycotina</taxon>
        <taxon>Agaricomycetes</taxon>
        <taxon>Agaricomycetidae</taxon>
        <taxon>Agaricales</taxon>
        <taxon>Marasmiineae</taxon>
        <taxon>Marasmiaceae</taxon>
        <taxon>Moniliophthora</taxon>
    </lineage>
</organism>